<evidence type="ECO:0000313" key="5">
    <source>
        <dbReference type="Proteomes" id="UP000254841"/>
    </source>
</evidence>
<dbReference type="EMBL" id="UGHV01000001">
    <property type="protein sequence ID" value="STO96409.1"/>
    <property type="molecule type" value="Genomic_DNA"/>
</dbReference>
<reference evidence="4 5" key="1">
    <citation type="submission" date="2018-06" db="EMBL/GenBank/DDBJ databases">
        <authorList>
            <consortium name="Pathogen Informatics"/>
            <person name="Doyle S."/>
        </authorList>
    </citation>
    <scope>NUCLEOTIDE SEQUENCE [LARGE SCALE GENOMIC DNA]</scope>
    <source>
        <strain evidence="4 5">NCTC12410</strain>
    </source>
</reference>
<dbReference type="Proteomes" id="UP000254841">
    <property type="component" value="Unassembled WGS sequence"/>
</dbReference>
<keyword evidence="1" id="KW-0732">Signal</keyword>
<dbReference type="AlphaFoldDB" id="A0A377J230"/>
<dbReference type="Pfam" id="PF25225">
    <property type="entry name" value="DUF7843"/>
    <property type="match status" value="1"/>
</dbReference>
<feature type="chain" id="PRO_5016986471" evidence="1">
    <location>
        <begin position="20"/>
        <end position="616"/>
    </location>
</feature>
<accession>A0A377J230</accession>
<feature type="domain" description="DUF7843" evidence="3">
    <location>
        <begin position="51"/>
        <end position="127"/>
    </location>
</feature>
<dbReference type="InterPro" id="IPR057165">
    <property type="entry name" value="DUF7843"/>
</dbReference>
<gene>
    <name evidence="4" type="ORF">NCTC12410_00221</name>
</gene>
<name>A0A377J230_9HELI</name>
<dbReference type="InterPro" id="IPR025178">
    <property type="entry name" value="Lnb_N"/>
</dbReference>
<organism evidence="4 5">
    <name type="scientific">Helicobacter canis</name>
    <dbReference type="NCBI Taxonomy" id="29419"/>
    <lineage>
        <taxon>Bacteria</taxon>
        <taxon>Pseudomonadati</taxon>
        <taxon>Campylobacterota</taxon>
        <taxon>Epsilonproteobacteria</taxon>
        <taxon>Campylobacterales</taxon>
        <taxon>Helicobacteraceae</taxon>
        <taxon>Helicobacter</taxon>
    </lineage>
</organism>
<feature type="domain" description="Lnb N-terminal periplasmic" evidence="2">
    <location>
        <begin position="180"/>
        <end position="342"/>
    </location>
</feature>
<evidence type="ECO:0000259" key="3">
    <source>
        <dbReference type="Pfam" id="PF25225"/>
    </source>
</evidence>
<proteinExistence type="predicted"/>
<evidence type="ECO:0000313" key="4">
    <source>
        <dbReference type="EMBL" id="STO96409.1"/>
    </source>
</evidence>
<sequence length="616" mass="70358">MRVVFLALWACLCASPLVASQASLSVGISSIDFRVDSATLRETLLALPVPQSPTWRALLHYQNNHSSIPKQSQKSTFFLHKKGHKNPRLEYIATINSLINAIDSSGLKANGNEREFACLYPARLQLIELYLQNLVASSTTNALAYKQALQAILAYGQSTLCKGLQEFLALVPIDEIWLEFAAESDIYPGSSMGHIYLRLLGESQQDIDTEAGDIKIVRKKGDIQEYGMSYYAILSEFFNPLDYIRAMFGSLTGYYALTPYSNLSTEYLENQSRVLYRFKLESTFSQRELFRLHLWELKDRQIHYAFITHNCTDGIAQILSVLDSSYGFKKFKPFITPATYIKRLDSTGQIATQEWLAPPHKQKFINRFGVNDILHSYPNSKLTLDYEQGNLLSFYLAPIYSAITNADSSYKEHIESRLFAIEGKIALDSSLTTRQERAFLSQIELLHLYSLADFYRTHTLSKLISVRLESNLYQYEASNAFGAFINRQTRLFPTIESGLGFSAYARYLTFFALPFLGYRYEVIHNPYIAMRLGVIARLPRVKAIVESSLYYDILGNNRGYDSRLRGFLGINLYTSKHFALDVFVDSSVYWNLLPNTRIIYETQHLWQTKAGISLHF</sequence>
<dbReference type="Pfam" id="PF13387">
    <property type="entry name" value="Lnb_N"/>
    <property type="match status" value="1"/>
</dbReference>
<feature type="signal peptide" evidence="1">
    <location>
        <begin position="1"/>
        <end position="19"/>
    </location>
</feature>
<protein>
    <submittedName>
        <fullName evidence="4">Uncharacterized protein</fullName>
    </submittedName>
</protein>
<dbReference type="RefSeq" id="WP_115010750.1">
    <property type="nucleotide sequence ID" value="NZ_UGHV01000001.1"/>
</dbReference>
<evidence type="ECO:0000259" key="2">
    <source>
        <dbReference type="Pfam" id="PF13387"/>
    </source>
</evidence>
<dbReference type="OrthoDB" id="9759948at2"/>
<evidence type="ECO:0000256" key="1">
    <source>
        <dbReference type="SAM" id="SignalP"/>
    </source>
</evidence>